<dbReference type="RefSeq" id="WP_143139002.1">
    <property type="nucleotide sequence ID" value="NZ_FOYL01000015.1"/>
</dbReference>
<evidence type="ECO:0000313" key="3">
    <source>
        <dbReference type="Proteomes" id="UP000198583"/>
    </source>
</evidence>
<proteinExistence type="predicted"/>
<sequence>MPPNAAERHRRLVRGVRDPVEHVVGPDAFRAGAGRFERVEVQQAAGVAVLPDLDDPAQPRAPQRLADQSDAGTVPHRVVADRDQALGHGADDRVPHGRVPLKAPPLFDSAAPRLCLLVTEHTPVGQWLDHEVPRGHPALDRPAEQLAFRIGLERAEVRREHRPRGRGRGGEPGEGWQGVRIESFDLAQHRVCHVAPGESSFSLRLIRYLPAIVCRVVDSMPDCAVDVRSRAHDFLDRANGGIDSRTPWPQLVADSGTSFVTRNCGEGVS</sequence>
<dbReference type="EMBL" id="FOYL01000015">
    <property type="protein sequence ID" value="SFR28802.1"/>
    <property type="molecule type" value="Genomic_DNA"/>
</dbReference>
<dbReference type="AlphaFoldDB" id="A0A1I6FFY3"/>
<name>A0A1I6FFY3_9PSEU</name>
<protein>
    <submittedName>
        <fullName evidence="2">Uncharacterized protein</fullName>
    </submittedName>
</protein>
<evidence type="ECO:0000256" key="1">
    <source>
        <dbReference type="SAM" id="MobiDB-lite"/>
    </source>
</evidence>
<dbReference type="OrthoDB" id="10011702at2"/>
<dbReference type="STRING" id="84724.SAMN04488564_115111"/>
<reference evidence="3" key="1">
    <citation type="submission" date="2016-10" db="EMBL/GenBank/DDBJ databases">
        <authorList>
            <person name="Varghese N."/>
            <person name="Submissions S."/>
        </authorList>
    </citation>
    <scope>NUCLEOTIDE SEQUENCE [LARGE SCALE GENOMIC DNA]</scope>
    <source>
        <strain evidence="3">DSM 44232</strain>
    </source>
</reference>
<feature type="region of interest" description="Disordered" evidence="1">
    <location>
        <begin position="52"/>
        <end position="73"/>
    </location>
</feature>
<dbReference type="Proteomes" id="UP000198583">
    <property type="component" value="Unassembled WGS sequence"/>
</dbReference>
<gene>
    <name evidence="2" type="ORF">SAMN04488564_115111</name>
</gene>
<organism evidence="2 3">
    <name type="scientific">Lentzea waywayandensis</name>
    <dbReference type="NCBI Taxonomy" id="84724"/>
    <lineage>
        <taxon>Bacteria</taxon>
        <taxon>Bacillati</taxon>
        <taxon>Actinomycetota</taxon>
        <taxon>Actinomycetes</taxon>
        <taxon>Pseudonocardiales</taxon>
        <taxon>Pseudonocardiaceae</taxon>
        <taxon>Lentzea</taxon>
    </lineage>
</organism>
<keyword evidence="3" id="KW-1185">Reference proteome</keyword>
<accession>A0A1I6FFY3</accession>
<evidence type="ECO:0000313" key="2">
    <source>
        <dbReference type="EMBL" id="SFR28802.1"/>
    </source>
</evidence>